<dbReference type="InterPro" id="IPR013083">
    <property type="entry name" value="Znf_RING/FYVE/PHD"/>
</dbReference>
<evidence type="ECO:0000256" key="13">
    <source>
        <dbReference type="ARBA" id="ARBA00023136"/>
    </source>
</evidence>
<dbReference type="UniPathway" id="UPA00143"/>
<dbReference type="EMBL" id="JACAZI010000007">
    <property type="protein sequence ID" value="KAF7356630.1"/>
    <property type="molecule type" value="Genomic_DNA"/>
</dbReference>
<evidence type="ECO:0000256" key="14">
    <source>
        <dbReference type="PROSITE-ProRule" id="PRU00175"/>
    </source>
</evidence>
<comment type="subcellular location">
    <subcellularLocation>
        <location evidence="2">Endomembrane system</location>
        <topology evidence="2">Multi-pass membrane protein</topology>
    </subcellularLocation>
</comment>
<keyword evidence="9 14" id="KW-0863">Zinc-finger</keyword>
<dbReference type="SUPFAM" id="SSF57850">
    <property type="entry name" value="RING/U-box"/>
    <property type="match status" value="1"/>
</dbReference>
<comment type="pathway">
    <text evidence="3">Protein modification; protein ubiquitination.</text>
</comment>
<feature type="transmembrane region" description="Helical" evidence="16">
    <location>
        <begin position="602"/>
        <end position="619"/>
    </location>
</feature>
<evidence type="ECO:0000256" key="6">
    <source>
        <dbReference type="ARBA" id="ARBA00022692"/>
    </source>
</evidence>
<dbReference type="Pfam" id="PF13639">
    <property type="entry name" value="zf-RING_2"/>
    <property type="match status" value="1"/>
</dbReference>
<dbReference type="Proteomes" id="UP000620124">
    <property type="component" value="Unassembled WGS sequence"/>
</dbReference>
<feature type="transmembrane region" description="Helical" evidence="16">
    <location>
        <begin position="546"/>
        <end position="565"/>
    </location>
</feature>
<proteinExistence type="predicted"/>
<feature type="region of interest" description="Disordered" evidence="15">
    <location>
        <begin position="1"/>
        <end position="21"/>
    </location>
</feature>
<dbReference type="GO" id="GO:0012505">
    <property type="term" value="C:endomembrane system"/>
    <property type="evidence" value="ECO:0007669"/>
    <property type="project" value="UniProtKB-SubCell"/>
</dbReference>
<protein>
    <recommendedName>
        <fullName evidence="4">RING-type E3 ubiquitin transferase</fullName>
        <ecNumber evidence="4">2.3.2.27</ecNumber>
    </recommendedName>
</protein>
<evidence type="ECO:0000259" key="17">
    <source>
        <dbReference type="PROSITE" id="PS50089"/>
    </source>
</evidence>
<feature type="region of interest" description="Disordered" evidence="15">
    <location>
        <begin position="707"/>
        <end position="734"/>
    </location>
</feature>
<comment type="caution">
    <text evidence="18">The sequence shown here is derived from an EMBL/GenBank/DDBJ whole genome shotgun (WGS) entry which is preliminary data.</text>
</comment>
<evidence type="ECO:0000256" key="8">
    <source>
        <dbReference type="ARBA" id="ARBA00022729"/>
    </source>
</evidence>
<name>A0A8H6YEM4_9AGAR</name>
<dbReference type="SMART" id="SM00184">
    <property type="entry name" value="RING"/>
    <property type="match status" value="1"/>
</dbReference>
<dbReference type="PROSITE" id="PS50089">
    <property type="entry name" value="ZF_RING_2"/>
    <property type="match status" value="1"/>
</dbReference>
<keyword evidence="7" id="KW-0479">Metal-binding</keyword>
<organism evidence="18 19">
    <name type="scientific">Mycena venus</name>
    <dbReference type="NCBI Taxonomy" id="2733690"/>
    <lineage>
        <taxon>Eukaryota</taxon>
        <taxon>Fungi</taxon>
        <taxon>Dikarya</taxon>
        <taxon>Basidiomycota</taxon>
        <taxon>Agaricomycotina</taxon>
        <taxon>Agaricomycetes</taxon>
        <taxon>Agaricomycetidae</taxon>
        <taxon>Agaricales</taxon>
        <taxon>Marasmiineae</taxon>
        <taxon>Mycenaceae</taxon>
        <taxon>Mycena</taxon>
    </lineage>
</organism>
<feature type="transmembrane region" description="Helical" evidence="16">
    <location>
        <begin position="631"/>
        <end position="649"/>
    </location>
</feature>
<dbReference type="Gene3D" id="3.30.40.10">
    <property type="entry name" value="Zinc/RING finger domain, C3HC4 (zinc finger)"/>
    <property type="match status" value="1"/>
</dbReference>
<evidence type="ECO:0000256" key="4">
    <source>
        <dbReference type="ARBA" id="ARBA00012483"/>
    </source>
</evidence>
<dbReference type="OrthoDB" id="9984778at2759"/>
<evidence type="ECO:0000256" key="3">
    <source>
        <dbReference type="ARBA" id="ARBA00004906"/>
    </source>
</evidence>
<dbReference type="InterPro" id="IPR021319">
    <property type="entry name" value="DUF2921"/>
</dbReference>
<evidence type="ECO:0000256" key="11">
    <source>
        <dbReference type="ARBA" id="ARBA00022833"/>
    </source>
</evidence>
<keyword evidence="5" id="KW-0808">Transferase</keyword>
<evidence type="ECO:0000256" key="7">
    <source>
        <dbReference type="ARBA" id="ARBA00022723"/>
    </source>
</evidence>
<keyword evidence="8" id="KW-0732">Signal</keyword>
<dbReference type="GO" id="GO:0061630">
    <property type="term" value="F:ubiquitin protein ligase activity"/>
    <property type="evidence" value="ECO:0007669"/>
    <property type="project" value="UniProtKB-EC"/>
</dbReference>
<keyword evidence="11" id="KW-0862">Zinc</keyword>
<feature type="region of interest" description="Disordered" evidence="15">
    <location>
        <begin position="455"/>
        <end position="509"/>
    </location>
</feature>
<evidence type="ECO:0000256" key="1">
    <source>
        <dbReference type="ARBA" id="ARBA00000900"/>
    </source>
</evidence>
<evidence type="ECO:0000256" key="5">
    <source>
        <dbReference type="ARBA" id="ARBA00022679"/>
    </source>
</evidence>
<dbReference type="Pfam" id="PF11145">
    <property type="entry name" value="DUF2921"/>
    <property type="match status" value="1"/>
</dbReference>
<evidence type="ECO:0000256" key="9">
    <source>
        <dbReference type="ARBA" id="ARBA00022771"/>
    </source>
</evidence>
<evidence type="ECO:0000256" key="16">
    <source>
        <dbReference type="SAM" id="Phobius"/>
    </source>
</evidence>
<dbReference type="GO" id="GO:0016567">
    <property type="term" value="P:protein ubiquitination"/>
    <property type="evidence" value="ECO:0007669"/>
    <property type="project" value="UniProtKB-UniPathway"/>
</dbReference>
<evidence type="ECO:0000313" key="19">
    <source>
        <dbReference type="Proteomes" id="UP000620124"/>
    </source>
</evidence>
<dbReference type="GO" id="GO:0008270">
    <property type="term" value="F:zinc ion binding"/>
    <property type="evidence" value="ECO:0007669"/>
    <property type="project" value="UniProtKB-KW"/>
</dbReference>
<evidence type="ECO:0000256" key="12">
    <source>
        <dbReference type="ARBA" id="ARBA00022989"/>
    </source>
</evidence>
<dbReference type="GO" id="GO:0043161">
    <property type="term" value="P:proteasome-mediated ubiquitin-dependent protein catabolic process"/>
    <property type="evidence" value="ECO:0007669"/>
    <property type="project" value="TreeGrafter"/>
</dbReference>
<gene>
    <name evidence="18" type="ORF">MVEN_00997100</name>
</gene>
<keyword evidence="13 16" id="KW-0472">Membrane</keyword>
<feature type="domain" description="RING-type" evidence="17">
    <location>
        <begin position="692"/>
        <end position="783"/>
    </location>
</feature>
<dbReference type="EC" id="2.3.2.27" evidence="4"/>
<dbReference type="PANTHER" id="PTHR22763:SF162">
    <property type="entry name" value="TRANSMEMBRANE E3 UBIQUITIN-PROTEIN LIGASE 1"/>
    <property type="match status" value="1"/>
</dbReference>
<keyword evidence="12 16" id="KW-1133">Transmembrane helix</keyword>
<keyword evidence="19" id="KW-1185">Reference proteome</keyword>
<dbReference type="PANTHER" id="PTHR22763">
    <property type="entry name" value="RING ZINC FINGER PROTEIN"/>
    <property type="match status" value="1"/>
</dbReference>
<evidence type="ECO:0000256" key="2">
    <source>
        <dbReference type="ARBA" id="ARBA00004127"/>
    </source>
</evidence>
<evidence type="ECO:0000256" key="10">
    <source>
        <dbReference type="ARBA" id="ARBA00022786"/>
    </source>
</evidence>
<dbReference type="AlphaFoldDB" id="A0A8H6YEM4"/>
<feature type="transmembrane region" description="Helical" evidence="16">
    <location>
        <begin position="358"/>
        <end position="376"/>
    </location>
</feature>
<dbReference type="InterPro" id="IPR050731">
    <property type="entry name" value="HRD1_E3_ubiq-ligases"/>
</dbReference>
<evidence type="ECO:0000256" key="15">
    <source>
        <dbReference type="SAM" id="MobiDB-lite"/>
    </source>
</evidence>
<comment type="catalytic activity">
    <reaction evidence="1">
        <text>S-ubiquitinyl-[E2 ubiquitin-conjugating enzyme]-L-cysteine + [acceptor protein]-L-lysine = [E2 ubiquitin-conjugating enzyme]-L-cysteine + N(6)-ubiquitinyl-[acceptor protein]-L-lysine.</text>
        <dbReference type="EC" id="2.3.2.27"/>
    </reaction>
</comment>
<accession>A0A8H6YEM4</accession>
<feature type="compositionally biased region" description="Low complexity" evidence="15">
    <location>
        <begin position="458"/>
        <end position="488"/>
    </location>
</feature>
<reference evidence="18" key="1">
    <citation type="submission" date="2020-05" db="EMBL/GenBank/DDBJ databases">
        <title>Mycena genomes resolve the evolution of fungal bioluminescence.</title>
        <authorList>
            <person name="Tsai I.J."/>
        </authorList>
    </citation>
    <scope>NUCLEOTIDE SEQUENCE</scope>
    <source>
        <strain evidence="18">CCC161011</strain>
    </source>
</reference>
<sequence length="789" mass="86663">MDNPPRDEADPEAGINPPTQRARNPIPQFLFISFILFLLTNHNGDEFLARHQYQDALKTLTYQLSNYTAWMNGTAMESNFTVPEQDVTVVPLLDSFKIGGGLLDPVTSSYFSNTTGTFHGDTKFYNITPPFLNNTAHEWSPLAEKYMADANMTLILEKIGTWNWSASDKVALSLVEKPPSFTNASNNVALIHGKIELTDESTSEDLRLEFEGIHFISNGTLIALAQPTGQHVDLRFLPSIVPEASRNATAQIVEPELASRITRLKNLIDAGVIEQEATTDEASKTSCPFSLYMALDPIKVPEKLLREYEEEIQRPAGIWTVDPPPMSISGLLMSKECGILYEFHKAEGIGLRSLFRKLTTYAGTTAITYLILLVLLSRQMQRSRTPSGISRLSFWTFFVQATVDSLSFAGHTVFALIADGKPSLSLIVPAFLACVLFANEAQFAMLIQQFQAPEDAPARVPGPTAPPATATPDGPRAVADAPITATTASPPPPPQPTPRAAGTCSPSHTSSETTVVLCVLRSTSKVRSPNATLCVSFFHSDSLPTIHISGLVLFVFLTVMVHTILSATLSILFVSASYSLFWLPQIVRSARRGRGSGLSKEYLVGTTLCRLYIALYFLLCPKNVLEIEPRPWSFILAGVVCLQMMVVILQDTRLGPTFFLPRQYAAVKIYDYHPVMPYANDPESPDQSLGDCAICMDAIYVDPSLRRRPTSLDGKSDWEKSSATGTSKRKTKGTAGGILNAVQMGVGSATARKNYSLAPCHHLFHTDCLERWLAIKNICPQCRRPLPPL</sequence>
<evidence type="ECO:0000313" key="18">
    <source>
        <dbReference type="EMBL" id="KAF7356630.1"/>
    </source>
</evidence>
<keyword evidence="6 16" id="KW-0812">Transmembrane</keyword>
<dbReference type="InterPro" id="IPR001841">
    <property type="entry name" value="Znf_RING"/>
</dbReference>
<keyword evidence="10" id="KW-0833">Ubl conjugation pathway</keyword>